<protein>
    <submittedName>
        <fullName evidence="7">Biliverdin-producing heme oxygenase</fullName>
    </submittedName>
</protein>
<feature type="compositionally biased region" description="Polar residues" evidence="6">
    <location>
        <begin position="18"/>
        <end position="32"/>
    </location>
</feature>
<dbReference type="GO" id="GO:0006788">
    <property type="term" value="P:heme oxidation"/>
    <property type="evidence" value="ECO:0007669"/>
    <property type="project" value="InterPro"/>
</dbReference>
<evidence type="ECO:0000256" key="4">
    <source>
        <dbReference type="PIRSR" id="PIRSR000343-1"/>
    </source>
</evidence>
<dbReference type="InterPro" id="IPR016084">
    <property type="entry name" value="Haem_Oase-like_multi-hlx"/>
</dbReference>
<evidence type="ECO:0000256" key="6">
    <source>
        <dbReference type="SAM" id="MobiDB-lite"/>
    </source>
</evidence>
<gene>
    <name evidence="7" type="ORF">H0193_00285</name>
</gene>
<feature type="region of interest" description="Disordered" evidence="6">
    <location>
        <begin position="1"/>
        <end position="33"/>
    </location>
</feature>
<dbReference type="PIRSF" id="PIRSF000343">
    <property type="entry name" value="Haem_Oase"/>
    <property type="match status" value="1"/>
</dbReference>
<dbReference type="InterPro" id="IPR016053">
    <property type="entry name" value="Haem_Oase-like"/>
</dbReference>
<evidence type="ECO:0000256" key="5">
    <source>
        <dbReference type="PIRSR" id="PIRSR000343-2"/>
    </source>
</evidence>
<keyword evidence="3 5" id="KW-0408">Iron</keyword>
<sequence length="217" mass="23628">MTMAAPTDQRLSAALKDQTATAHSSAENSPFMSSLGKGELDRAAVAELTVQYFHIYSALEAAVRRAASHPAVAQIADERLERVPALEADLTAMLGAGWKETTAPLDATRRYVAELEALTPDSGPEVIAHHYVRYLGDIAGGQVLARVFQNAYALPDEALHFYNFSAVGKIPHYRAHYKEALDAIQLNDEERARIISTAQHVFALNQAVFQDLSTHAG</sequence>
<dbReference type="PANTHER" id="PTHR10720">
    <property type="entry name" value="HEME OXYGENASE"/>
    <property type="match status" value="1"/>
</dbReference>
<dbReference type="GO" id="GO:0020037">
    <property type="term" value="F:heme binding"/>
    <property type="evidence" value="ECO:0007669"/>
    <property type="project" value="TreeGrafter"/>
</dbReference>
<dbReference type="InterPro" id="IPR002051">
    <property type="entry name" value="Haem_Oase"/>
</dbReference>
<dbReference type="Pfam" id="PF01126">
    <property type="entry name" value="Heme_oxygenase"/>
    <property type="match status" value="1"/>
</dbReference>
<keyword evidence="8" id="KW-1185">Reference proteome</keyword>
<feature type="binding site" description="axial binding residue" evidence="5">
    <location>
        <position position="23"/>
    </location>
    <ligand>
        <name>heme b</name>
        <dbReference type="ChEBI" id="CHEBI:60344"/>
    </ligand>
    <ligandPart>
        <name>Fe</name>
        <dbReference type="ChEBI" id="CHEBI:18248"/>
    </ligandPart>
</feature>
<evidence type="ECO:0000313" key="8">
    <source>
        <dbReference type="Proteomes" id="UP000523682"/>
    </source>
</evidence>
<dbReference type="GO" id="GO:0042167">
    <property type="term" value="P:heme catabolic process"/>
    <property type="evidence" value="ECO:0007669"/>
    <property type="project" value="TreeGrafter"/>
</dbReference>
<comment type="caution">
    <text evidence="7">The sequence shown here is derived from an EMBL/GenBank/DDBJ whole genome shotgun (WGS) entry which is preliminary data.</text>
</comment>
<reference evidence="7 8" key="1">
    <citation type="submission" date="2020-07" db="EMBL/GenBank/DDBJ databases">
        <title>Draft genome and description of Corynebacterium haemomassiliense strain Marseile-Q3615 sp. nov.</title>
        <authorList>
            <person name="Boxberger M."/>
            <person name="La Scola B."/>
        </authorList>
    </citation>
    <scope>NUCLEOTIDE SEQUENCE [LARGE SCALE GENOMIC DNA]</scope>
    <source>
        <strain evidence="7 8">Marseille-Q3615</strain>
    </source>
</reference>
<dbReference type="GO" id="GO:0046872">
    <property type="term" value="F:metal ion binding"/>
    <property type="evidence" value="ECO:0007669"/>
    <property type="project" value="UniProtKB-KW"/>
</dbReference>
<keyword evidence="2 5" id="KW-0479">Metal-binding</keyword>
<dbReference type="Proteomes" id="UP000523682">
    <property type="component" value="Unassembled WGS sequence"/>
</dbReference>
<dbReference type="SUPFAM" id="SSF48613">
    <property type="entry name" value="Heme oxygenase-like"/>
    <property type="match status" value="1"/>
</dbReference>
<organism evidence="7 8">
    <name type="scientific">Corynebacterium haemomassiliense</name>
    <dbReference type="NCBI Taxonomy" id="2754726"/>
    <lineage>
        <taxon>Bacteria</taxon>
        <taxon>Bacillati</taxon>
        <taxon>Actinomycetota</taxon>
        <taxon>Actinomycetes</taxon>
        <taxon>Mycobacteriales</taxon>
        <taxon>Corynebacteriaceae</taxon>
        <taxon>Corynebacterium</taxon>
    </lineage>
</organism>
<keyword evidence="1 4" id="KW-0349">Heme</keyword>
<feature type="binding site" evidence="4">
    <location>
        <position position="16"/>
    </location>
    <ligand>
        <name>heme b</name>
        <dbReference type="ChEBI" id="CHEBI:60344"/>
    </ligand>
</feature>
<dbReference type="EMBL" id="JACDTZ010000001">
    <property type="protein sequence ID" value="MBA5243268.1"/>
    <property type="molecule type" value="Genomic_DNA"/>
</dbReference>
<accession>A0A7W2E8T8</accession>
<dbReference type="GO" id="GO:0006979">
    <property type="term" value="P:response to oxidative stress"/>
    <property type="evidence" value="ECO:0007669"/>
    <property type="project" value="TreeGrafter"/>
</dbReference>
<dbReference type="AlphaFoldDB" id="A0A7W2E8T8"/>
<dbReference type="PANTHER" id="PTHR10720:SF0">
    <property type="entry name" value="HEME OXYGENASE"/>
    <property type="match status" value="1"/>
</dbReference>
<feature type="binding site" evidence="4">
    <location>
        <position position="131"/>
    </location>
    <ligand>
        <name>heme b</name>
        <dbReference type="ChEBI" id="CHEBI:60344"/>
    </ligand>
</feature>
<dbReference type="CDD" id="cd19165">
    <property type="entry name" value="HemeO"/>
    <property type="match status" value="1"/>
</dbReference>
<name>A0A7W2E8T8_9CORY</name>
<evidence type="ECO:0000256" key="1">
    <source>
        <dbReference type="ARBA" id="ARBA00022617"/>
    </source>
</evidence>
<dbReference type="Gene3D" id="1.20.910.10">
    <property type="entry name" value="Heme oxygenase-like"/>
    <property type="match status" value="1"/>
</dbReference>
<proteinExistence type="predicted"/>
<evidence type="ECO:0000256" key="2">
    <source>
        <dbReference type="ARBA" id="ARBA00022723"/>
    </source>
</evidence>
<evidence type="ECO:0000313" key="7">
    <source>
        <dbReference type="EMBL" id="MBA5243268.1"/>
    </source>
</evidence>
<dbReference type="GO" id="GO:0004392">
    <property type="term" value="F:heme oxygenase (decyclizing) activity"/>
    <property type="evidence" value="ECO:0007669"/>
    <property type="project" value="InterPro"/>
</dbReference>
<dbReference type="PRINTS" id="PR00088">
    <property type="entry name" value="HAEMOXYGNASE"/>
</dbReference>
<evidence type="ECO:0000256" key="3">
    <source>
        <dbReference type="ARBA" id="ARBA00023004"/>
    </source>
</evidence>